<dbReference type="SUPFAM" id="SSF51703">
    <property type="entry name" value="Cobalamin (vitamin B12)-dependent enzymes"/>
    <property type="match status" value="1"/>
</dbReference>
<dbReference type="InterPro" id="IPR006099">
    <property type="entry name" value="MeMalonylCoA_mutase_a/b_cat"/>
</dbReference>
<organism evidence="11 12">
    <name type="scientific">Flavobacterium piscis</name>
    <dbReference type="NCBI Taxonomy" id="1114874"/>
    <lineage>
        <taxon>Bacteria</taxon>
        <taxon>Pseudomonadati</taxon>
        <taxon>Bacteroidota</taxon>
        <taxon>Flavobacteriia</taxon>
        <taxon>Flavobacteriales</taxon>
        <taxon>Flavobacteriaceae</taxon>
        <taxon>Flavobacterium</taxon>
    </lineage>
</organism>
<feature type="binding site" evidence="9">
    <location>
        <position position="631"/>
    </location>
    <ligand>
        <name>substrate</name>
    </ligand>
</feature>
<dbReference type="PANTHER" id="PTHR43087">
    <property type="entry name" value="LYSINE/ARGININE/ORNITHINE TRANSPORT SYSTEM KINASE"/>
    <property type="match status" value="1"/>
</dbReference>
<feature type="binding site" description="axial binding residue" evidence="9">
    <location>
        <position position="25"/>
    </location>
    <ligand>
        <name>adenosylcob(III)alamin</name>
        <dbReference type="ChEBI" id="CHEBI:18408"/>
    </ligand>
    <ligandPart>
        <name>Co</name>
        <dbReference type="ChEBI" id="CHEBI:27638"/>
    </ligandPart>
</feature>
<sequence>MEQQIPYIPKNKVRIVTAASLFDGHDAAINIMRRIIQSTGVEVIHLGHDRSVEEVVNTAIQEDANAIAMTSYQGGHNEYFKYMYDLLHEKGAGHIKIFGGGGGVILPSEISELHEYGITRIYSPDDGRSLGLQGMINDLVERSDYPIGDQLNGEIDHIENKTPTAIARLISAAENFPEIAKPVFDQIHKNNTDSKIPVLGITGTGGAGKSSLVDELVRRFLIDFPEKTIGLISVDPSKRKTGGALLGDRIRMNAINNPRVYMRSLATRQSNLALSKYVAEAIQVLKAAKYDLIILETSGIGQSDTEIMDHSDVSLYVMTPEFGAATQLEKIDMLDFADLVALNKFDKRGALDAIRDVKKQYQRNHNLWDKNPDDMPVFGTIASQFNDPGMNTLYKAIMDKIVEKTSSDLKSTFEITREMSEKIFVIPPHRTRYLSEIAENNRSYDESALSQQKVAQKLYGIFKTIESVSGKIPGINKAGIDDTSVLPSGIQEHDENRIFLNLLLNQFDKVKMDLDPYNWEIILNWDEKVNKYKNPVYTFKVRDKEIKIATHTESLSHIQIPKIALPKYEAWGDILRWNLQENVPGEFPFASGLYPFKREGEDPSRMFAGEGGPERTNKRFHYVSAGLPAKRLSTAFDSVTLYGNDPDIRPDIYGKIGNAGVSICCLDDAKKLYSGFDLVHALTSVSMTINGPAPMLLGFFMNAAIDQQCEYYIKENDLEKEVEAKINKIYKESGLERPKYQGDLPEGNNGLGLMLLGVTGDQVLPLEVYNEIKVKTLSQVRGTVQADILKEDQAQNTCIFSTEFALRLMGDVQEYFITKNVRNFYSVSISGYHIAEAGANPITQLAFTLSNGFTYVEYYLSRGMSINDFGPNLSFFFSNGVDPEYSVIGRVARKIWAKAMKNKYGANERAQMLKYHIQTSGRSLHAQEIDFNDIRTTLQALYAIYDNCNSLHTNAYDEAITTPTEESVRRAMAIQLIINKELGLAKNENPIQGSFIIEELTDLVEAAVLQEFDRITERGGVLGAMETMYQRSKIQEESLYYETLKHNGDFPIVGVNTFLSSKGSPTVIPAEVIRATEEEKQYQITMLDNLHQFHEAKVNEHLNKLQEAAIKNENLFDHLMEATKVCSLGQITSALFEVGGQYRRNM</sequence>
<comment type="catalytic activity">
    <reaction evidence="9">
        <text>GTP + H2O = GDP + phosphate + H(+)</text>
        <dbReference type="Rhea" id="RHEA:19669"/>
        <dbReference type="ChEBI" id="CHEBI:15377"/>
        <dbReference type="ChEBI" id="CHEBI:15378"/>
        <dbReference type="ChEBI" id="CHEBI:37565"/>
        <dbReference type="ChEBI" id="CHEBI:43474"/>
        <dbReference type="ChEBI" id="CHEBI:58189"/>
    </reaction>
</comment>
<feature type="binding site" evidence="9">
    <location>
        <position position="297"/>
    </location>
    <ligand>
        <name>Mg(2+)</name>
        <dbReference type="ChEBI" id="CHEBI:18420"/>
        <label>2</label>
    </ligand>
</feature>
<dbReference type="CDD" id="cd02071">
    <property type="entry name" value="MM_CoA_mut_B12_BD"/>
    <property type="match status" value="1"/>
</dbReference>
<dbReference type="SUPFAM" id="SSF52540">
    <property type="entry name" value="P-loop containing nucleoside triphosphate hydrolases"/>
    <property type="match status" value="1"/>
</dbReference>
<feature type="binding site" evidence="9">
    <location>
        <position position="248"/>
    </location>
    <ligand>
        <name>Mg(2+)</name>
        <dbReference type="ChEBI" id="CHEBI:18420"/>
        <label>2</label>
    </ligand>
</feature>
<comment type="domain">
    <text evidence="9">Is composed of four functional domains: the N-terminal 5'-deoxyadenosylcobalamin binding region that is homologous to the small subunit of ICM (IcmB), a middle P-loop GTPase domain (MeaI) that likely acts as a chaperone for ICM, a structured linker region involved in dimer formation, and a C-terminal part that is homologous to the large substrate-binding subunit of ICM (IcmA).</text>
</comment>
<feature type="binding site" evidence="9">
    <location>
        <begin position="206"/>
        <end position="211"/>
    </location>
    <ligand>
        <name>GTP</name>
        <dbReference type="ChEBI" id="CHEBI:37565"/>
    </ligand>
</feature>
<feature type="binding site" evidence="9">
    <location>
        <position position="781"/>
    </location>
    <ligand>
        <name>substrate</name>
    </ligand>
</feature>
<evidence type="ECO:0000259" key="10">
    <source>
        <dbReference type="PROSITE" id="PS51332"/>
    </source>
</evidence>
<feature type="binding site" evidence="9">
    <location>
        <position position="596"/>
    </location>
    <ligand>
        <name>substrate</name>
    </ligand>
</feature>
<dbReference type="InterPro" id="IPR033669">
    <property type="entry name" value="IcmF"/>
</dbReference>
<keyword evidence="12" id="KW-1185">Reference proteome</keyword>
<dbReference type="SUPFAM" id="SSF52242">
    <property type="entry name" value="Cobalamin (vitamin B12)-binding domain"/>
    <property type="match status" value="1"/>
</dbReference>
<feature type="binding site" evidence="9">
    <location>
        <position position="296"/>
    </location>
    <ligand>
        <name>Mg(2+)</name>
        <dbReference type="ChEBI" id="CHEBI:18420"/>
        <label>2</label>
    </ligand>
</feature>
<feature type="binding site" evidence="9">
    <location>
        <position position="296"/>
    </location>
    <ligand>
        <name>Mg(2+)</name>
        <dbReference type="ChEBI" id="CHEBI:18420"/>
        <label>1</label>
        <note>catalytic</note>
    </ligand>
</feature>
<dbReference type="InterPro" id="IPR016176">
    <property type="entry name" value="Cbl-dep_enz_cat"/>
</dbReference>
<feature type="binding site" evidence="9">
    <location>
        <position position="874"/>
    </location>
    <ligand>
        <name>substrate</name>
    </ligand>
</feature>
<comment type="cofactor">
    <cofactor evidence="1 9">
        <name>adenosylcob(III)alamin</name>
        <dbReference type="ChEBI" id="CHEBI:18408"/>
    </cofactor>
</comment>
<keyword evidence="9" id="KW-0460">Magnesium</keyword>
<feature type="binding site" evidence="9">
    <location>
        <position position="210"/>
    </location>
    <ligand>
        <name>Mg(2+)</name>
        <dbReference type="ChEBI" id="CHEBI:18420"/>
        <label>1</label>
        <note>catalytic</note>
    </ligand>
</feature>
<evidence type="ECO:0000256" key="8">
    <source>
        <dbReference type="ARBA" id="ARBA00023285"/>
    </source>
</evidence>
<comment type="subunit">
    <text evidence="9">Homodimer.</text>
</comment>
<protein>
    <recommendedName>
        <fullName evidence="9">Fused isobutyryl-CoA mutase</fullName>
    </recommendedName>
    <domain>
        <recommendedName>
            <fullName evidence="9">Isobutyryl-CoA mutase</fullName>
            <shortName evidence="9">ICM</shortName>
            <ecNumber evidence="9">5.4.99.13</ecNumber>
        </recommendedName>
    </domain>
    <domain>
        <recommendedName>
            <fullName evidence="9">P-loop GTPase</fullName>
            <ecNumber evidence="9">3.6.5.-</ecNumber>
        </recommendedName>
        <alternativeName>
            <fullName evidence="9">G-protein chaperone</fullName>
        </alternativeName>
    </domain>
</protein>
<evidence type="ECO:0000256" key="1">
    <source>
        <dbReference type="ARBA" id="ARBA00001922"/>
    </source>
</evidence>
<comment type="catalytic activity">
    <reaction evidence="9">
        <text>2-methylpropanoyl-CoA = butanoyl-CoA</text>
        <dbReference type="Rhea" id="RHEA:13141"/>
        <dbReference type="ChEBI" id="CHEBI:57338"/>
        <dbReference type="ChEBI" id="CHEBI:57371"/>
        <dbReference type="EC" id="5.4.99.13"/>
    </reaction>
</comment>
<evidence type="ECO:0000256" key="3">
    <source>
        <dbReference type="ARBA" id="ARBA00022741"/>
    </source>
</evidence>
<dbReference type="InterPro" id="IPR027417">
    <property type="entry name" value="P-loop_NTPase"/>
</dbReference>
<reference evidence="12" key="1">
    <citation type="submission" date="2016-03" db="EMBL/GenBank/DDBJ databases">
        <title>Draft genome sequence of Paenibacillus glacialis DSM 22343.</title>
        <authorList>
            <person name="Shin S.-K."/>
            <person name="Yi H."/>
        </authorList>
    </citation>
    <scope>NUCLEOTIDE SEQUENCE [LARGE SCALE GENOMIC DNA]</scope>
    <source>
        <strain evidence="12">CCUG 60099</strain>
    </source>
</reference>
<feature type="binding site" evidence="9">
    <location>
        <position position="825"/>
    </location>
    <ligand>
        <name>substrate</name>
    </ligand>
</feature>
<dbReference type="HAMAP" id="MF_02050">
    <property type="entry name" value="IcmF"/>
    <property type="match status" value="1"/>
</dbReference>
<evidence type="ECO:0000256" key="2">
    <source>
        <dbReference type="ARBA" id="ARBA00022628"/>
    </source>
</evidence>
<dbReference type="Pfam" id="PF01642">
    <property type="entry name" value="MM_CoA_mutase"/>
    <property type="match status" value="2"/>
</dbReference>
<keyword evidence="9" id="KW-0479">Metal-binding</keyword>
<evidence type="ECO:0000256" key="6">
    <source>
        <dbReference type="ARBA" id="ARBA00023186"/>
    </source>
</evidence>
<dbReference type="Gene3D" id="3.40.50.280">
    <property type="entry name" value="Cobalamin-binding domain"/>
    <property type="match status" value="1"/>
</dbReference>
<comment type="function">
    <text evidence="9">Catalyzes the reversible interconversion of isobutyryl-CoA and n-butyryl-CoA, using radical chemistry. Also exhibits GTPase activity, associated with its G-protein domain (MeaI) that functions as a chaperone that assists cofactor delivery and proper holo-enzyme assembly.</text>
</comment>
<evidence type="ECO:0000256" key="7">
    <source>
        <dbReference type="ARBA" id="ARBA00023235"/>
    </source>
</evidence>
<dbReference type="EC" id="3.6.5.-" evidence="9"/>
<comment type="cofactor">
    <cofactor evidence="9">
        <name>Mg(2+)</name>
        <dbReference type="ChEBI" id="CHEBI:18420"/>
    </cofactor>
</comment>
<feature type="binding site" evidence="9">
    <location>
        <position position="1026"/>
    </location>
    <ligand>
        <name>GTP</name>
        <dbReference type="ChEBI" id="CHEBI:37565"/>
    </ligand>
</feature>
<feature type="binding site" evidence="9">
    <location>
        <begin position="343"/>
        <end position="346"/>
    </location>
    <ligand>
        <name>GTP</name>
        <dbReference type="ChEBI" id="CHEBI:37565"/>
    </ligand>
</feature>
<dbReference type="InterPro" id="IPR052040">
    <property type="entry name" value="GTPase/Isobutyryl-CoA_mutase"/>
</dbReference>
<keyword evidence="8 9" id="KW-0170">Cobalt</keyword>
<feature type="binding site" evidence="9">
    <location>
        <position position="251"/>
    </location>
    <ligand>
        <name>GTP</name>
        <dbReference type="ChEBI" id="CHEBI:37565"/>
    </ligand>
</feature>
<feature type="binding site" evidence="9">
    <location>
        <position position="248"/>
    </location>
    <ligand>
        <name>Mg(2+)</name>
        <dbReference type="ChEBI" id="CHEBI:18420"/>
        <label>1</label>
        <note>catalytic</note>
    </ligand>
</feature>
<keyword evidence="4 9" id="KW-0378">Hydrolase</keyword>
<dbReference type="InterPro" id="IPR036724">
    <property type="entry name" value="Cobalamin-bd_sf"/>
</dbReference>
<gene>
    <name evidence="9" type="primary">icmF</name>
    <name evidence="11" type="ORF">FLP_01295</name>
</gene>
<dbReference type="Gene3D" id="3.40.50.300">
    <property type="entry name" value="P-loop containing nucleotide triphosphate hydrolases"/>
    <property type="match status" value="1"/>
</dbReference>
<evidence type="ECO:0000256" key="4">
    <source>
        <dbReference type="ARBA" id="ARBA00022801"/>
    </source>
</evidence>
<dbReference type="Pfam" id="PF02310">
    <property type="entry name" value="B12-binding"/>
    <property type="match status" value="1"/>
</dbReference>
<keyword evidence="9" id="KW-0511">Multifunctional enzyme</keyword>
<dbReference type="InterPro" id="IPR006158">
    <property type="entry name" value="Cobalamin-bd"/>
</dbReference>
<keyword evidence="2 9" id="KW-0846">Cobalamin</keyword>
<keyword evidence="5 9" id="KW-0342">GTP-binding</keyword>
<feature type="binding site" evidence="9">
    <location>
        <position position="1145"/>
    </location>
    <ligand>
        <name>GTP</name>
        <dbReference type="ChEBI" id="CHEBI:37565"/>
    </ligand>
</feature>
<dbReference type="Gene3D" id="3.20.20.240">
    <property type="entry name" value="Methylmalonyl-CoA mutase"/>
    <property type="match status" value="1"/>
</dbReference>
<name>A0ABX2XQH9_9FLAO</name>
<dbReference type="PANTHER" id="PTHR43087:SF1">
    <property type="entry name" value="LAO_AO TRANSPORT SYSTEM ATPASE"/>
    <property type="match status" value="1"/>
</dbReference>
<dbReference type="EMBL" id="LVEN01000002">
    <property type="protein sequence ID" value="OCB77582.1"/>
    <property type="molecule type" value="Genomic_DNA"/>
</dbReference>
<feature type="binding site" evidence="9">
    <location>
        <position position="909"/>
    </location>
    <ligand>
        <name>substrate</name>
    </ligand>
</feature>
<evidence type="ECO:0000256" key="9">
    <source>
        <dbReference type="HAMAP-Rule" id="MF_02050"/>
    </source>
</evidence>
<feature type="binding site" evidence="9">
    <location>
        <position position="235"/>
    </location>
    <ligand>
        <name>Mg(2+)</name>
        <dbReference type="ChEBI" id="CHEBI:18420"/>
        <label>2</label>
    </ligand>
</feature>
<feature type="domain" description="B12-binding" evidence="10">
    <location>
        <begin position="12"/>
        <end position="150"/>
    </location>
</feature>
<comment type="caution">
    <text evidence="9">Lacks conserved residue(s) required for the propagation of feature annotation.</text>
</comment>
<dbReference type="PROSITE" id="PS51332">
    <property type="entry name" value="B12_BINDING"/>
    <property type="match status" value="1"/>
</dbReference>
<dbReference type="EC" id="5.4.99.13" evidence="9"/>
<feature type="binding site" evidence="9">
    <location>
        <position position="234"/>
    </location>
    <ligand>
        <name>Mg(2+)</name>
        <dbReference type="ChEBI" id="CHEBI:18420"/>
        <label>2</label>
    </ligand>
</feature>
<evidence type="ECO:0000313" key="12">
    <source>
        <dbReference type="Proteomes" id="UP000093343"/>
    </source>
</evidence>
<keyword evidence="3 9" id="KW-0547">Nucleotide-binding</keyword>
<comment type="similarity">
    <text evidence="9">Belongs to the IcmF family.</text>
</comment>
<accession>A0ABX2XQH9</accession>
<keyword evidence="6 9" id="KW-0143">Chaperone</keyword>
<dbReference type="Proteomes" id="UP000093343">
    <property type="component" value="Unassembled WGS sequence"/>
</dbReference>
<dbReference type="Pfam" id="PF03308">
    <property type="entry name" value="MeaB"/>
    <property type="match status" value="1"/>
</dbReference>
<keyword evidence="7 9" id="KW-0413">Isomerase</keyword>
<feature type="binding site" evidence="9">
    <location>
        <position position="914"/>
    </location>
    <ligand>
        <name>substrate</name>
    </ligand>
</feature>
<comment type="caution">
    <text evidence="11">The sequence shown here is derived from an EMBL/GenBank/DDBJ whole genome shotgun (WGS) entry which is preliminary data.</text>
</comment>
<evidence type="ECO:0000313" key="11">
    <source>
        <dbReference type="EMBL" id="OCB77582.1"/>
    </source>
</evidence>
<dbReference type="RefSeq" id="WP_065447704.1">
    <property type="nucleotide sequence ID" value="NZ_LVEN01000002.1"/>
</dbReference>
<proteinExistence type="inferred from homology"/>
<evidence type="ECO:0000256" key="5">
    <source>
        <dbReference type="ARBA" id="ARBA00023134"/>
    </source>
</evidence>